<dbReference type="InterPro" id="IPR002423">
    <property type="entry name" value="Cpn60/GroEL/TCP-1"/>
</dbReference>
<feature type="region of interest" description="Disordered" evidence="5">
    <location>
        <begin position="98"/>
        <end position="117"/>
    </location>
</feature>
<accession>A0ABN9QJW6</accession>
<dbReference type="Proteomes" id="UP001189429">
    <property type="component" value="Unassembled WGS sequence"/>
</dbReference>
<sequence length="117" mass="12232">KGEYSAPQIVNDGVTIAKEIELEDKVENTGVQLIRQAASKTNDVAGDGTTTATVLARAMVKDGLRYLVGGANPVLMKGGMEKAAKFVVGKIEELSIEVGDKDPSSPPSSLLALSSWS</sequence>
<evidence type="ECO:0000256" key="5">
    <source>
        <dbReference type="SAM" id="MobiDB-lite"/>
    </source>
</evidence>
<evidence type="ECO:0000313" key="6">
    <source>
        <dbReference type="EMBL" id="CAK0804056.1"/>
    </source>
</evidence>
<dbReference type="EMBL" id="CAUYUJ010003136">
    <property type="protein sequence ID" value="CAK0804056.1"/>
    <property type="molecule type" value="Genomic_DNA"/>
</dbReference>
<dbReference type="PANTHER" id="PTHR45633">
    <property type="entry name" value="60 KDA HEAT SHOCK PROTEIN, MITOCHONDRIAL"/>
    <property type="match status" value="1"/>
</dbReference>
<evidence type="ECO:0000313" key="7">
    <source>
        <dbReference type="Proteomes" id="UP001189429"/>
    </source>
</evidence>
<dbReference type="InterPro" id="IPR017998">
    <property type="entry name" value="Chaperone_TCP-1"/>
</dbReference>
<organism evidence="6 7">
    <name type="scientific">Prorocentrum cordatum</name>
    <dbReference type="NCBI Taxonomy" id="2364126"/>
    <lineage>
        <taxon>Eukaryota</taxon>
        <taxon>Sar</taxon>
        <taxon>Alveolata</taxon>
        <taxon>Dinophyceae</taxon>
        <taxon>Prorocentrales</taxon>
        <taxon>Prorocentraceae</taxon>
        <taxon>Prorocentrum</taxon>
    </lineage>
</organism>
<evidence type="ECO:0000256" key="4">
    <source>
        <dbReference type="ARBA" id="ARBA00023186"/>
    </source>
</evidence>
<dbReference type="Gene3D" id="1.10.560.10">
    <property type="entry name" value="GroEL-like equatorial domain"/>
    <property type="match status" value="1"/>
</dbReference>
<name>A0ABN9QJW6_9DINO</name>
<proteinExistence type="inferred from homology"/>
<comment type="caution">
    <text evidence="6">The sequence shown here is derived from an EMBL/GenBank/DDBJ whole genome shotgun (WGS) entry which is preliminary data.</text>
</comment>
<evidence type="ECO:0000256" key="3">
    <source>
        <dbReference type="ARBA" id="ARBA00022840"/>
    </source>
</evidence>
<keyword evidence="3" id="KW-0067">ATP-binding</keyword>
<comment type="similarity">
    <text evidence="1">Belongs to the chaperonin (HSP60) family.</text>
</comment>
<dbReference type="Pfam" id="PF00118">
    <property type="entry name" value="Cpn60_TCP1"/>
    <property type="match status" value="1"/>
</dbReference>
<dbReference type="SUPFAM" id="SSF48592">
    <property type="entry name" value="GroEL equatorial domain-like"/>
    <property type="match status" value="1"/>
</dbReference>
<feature type="compositionally biased region" description="Low complexity" evidence="5">
    <location>
        <begin position="107"/>
        <end position="117"/>
    </location>
</feature>
<evidence type="ECO:0000256" key="1">
    <source>
        <dbReference type="ARBA" id="ARBA00006607"/>
    </source>
</evidence>
<gene>
    <name evidence="6" type="ORF">PCOR1329_LOCUS10986</name>
</gene>
<keyword evidence="4" id="KW-0143">Chaperone</keyword>
<feature type="non-terminal residue" evidence="6">
    <location>
        <position position="1"/>
    </location>
</feature>
<dbReference type="PRINTS" id="PR00304">
    <property type="entry name" value="TCOMPLEXTCP1"/>
</dbReference>
<reference evidence="6" key="1">
    <citation type="submission" date="2023-10" db="EMBL/GenBank/DDBJ databases">
        <authorList>
            <person name="Chen Y."/>
            <person name="Shah S."/>
            <person name="Dougan E. K."/>
            <person name="Thang M."/>
            <person name="Chan C."/>
        </authorList>
    </citation>
    <scope>NUCLEOTIDE SEQUENCE [LARGE SCALE GENOMIC DNA]</scope>
</reference>
<dbReference type="InterPro" id="IPR027413">
    <property type="entry name" value="GROEL-like_equatorial_sf"/>
</dbReference>
<dbReference type="InterPro" id="IPR001844">
    <property type="entry name" value="Cpn60/GroEL"/>
</dbReference>
<protein>
    <submittedName>
        <fullName evidence="6">Uncharacterized protein</fullName>
    </submittedName>
</protein>
<keyword evidence="2" id="KW-0547">Nucleotide-binding</keyword>
<keyword evidence="7" id="KW-1185">Reference proteome</keyword>
<evidence type="ECO:0000256" key="2">
    <source>
        <dbReference type="ARBA" id="ARBA00022741"/>
    </source>
</evidence>